<feature type="non-terminal residue" evidence="3">
    <location>
        <position position="1"/>
    </location>
</feature>
<organism evidence="3">
    <name type="scientific">marine sediment metagenome</name>
    <dbReference type="NCBI Taxonomy" id="412755"/>
    <lineage>
        <taxon>unclassified sequences</taxon>
        <taxon>metagenomes</taxon>
        <taxon>ecological metagenomes</taxon>
    </lineage>
</organism>
<keyword evidence="2" id="KW-0472">Membrane</keyword>
<proteinExistence type="predicted"/>
<dbReference type="EMBL" id="BARU01013904">
    <property type="protein sequence ID" value="GAH42196.1"/>
    <property type="molecule type" value="Genomic_DNA"/>
</dbReference>
<feature type="compositionally biased region" description="Acidic residues" evidence="1">
    <location>
        <begin position="10"/>
        <end position="25"/>
    </location>
</feature>
<name>X1F984_9ZZZZ</name>
<sequence>WVFTVAVAQDDTDHDGLPDDWEGENFGDLSQGADDDPDSDGLTNLQEYSIETDPNDADTDGDGIRDGNDPNPLVAEEGGGFEDALFWAALIALLAIVSLLILLMFWRKKEPPQEETEDEADEDVED</sequence>
<feature type="region of interest" description="Disordered" evidence="1">
    <location>
        <begin position="9"/>
        <end position="77"/>
    </location>
</feature>
<accession>X1F984</accession>
<evidence type="ECO:0000256" key="2">
    <source>
        <dbReference type="SAM" id="Phobius"/>
    </source>
</evidence>
<keyword evidence="2" id="KW-0812">Transmembrane</keyword>
<reference evidence="3" key="1">
    <citation type="journal article" date="2014" name="Front. Microbiol.">
        <title>High frequency of phylogenetically diverse reductive dehalogenase-homologous genes in deep subseafloor sedimentary metagenomes.</title>
        <authorList>
            <person name="Kawai M."/>
            <person name="Futagami T."/>
            <person name="Toyoda A."/>
            <person name="Takaki Y."/>
            <person name="Nishi S."/>
            <person name="Hori S."/>
            <person name="Arai W."/>
            <person name="Tsubouchi T."/>
            <person name="Morono Y."/>
            <person name="Uchiyama I."/>
            <person name="Ito T."/>
            <person name="Fujiyama A."/>
            <person name="Inagaki F."/>
            <person name="Takami H."/>
        </authorList>
    </citation>
    <scope>NUCLEOTIDE SEQUENCE</scope>
    <source>
        <strain evidence="3">Expedition CK06-06</strain>
    </source>
</reference>
<protein>
    <submittedName>
        <fullName evidence="3">Uncharacterized protein</fullName>
    </submittedName>
</protein>
<keyword evidence="2" id="KW-1133">Transmembrane helix</keyword>
<evidence type="ECO:0000313" key="3">
    <source>
        <dbReference type="EMBL" id="GAH42196.1"/>
    </source>
</evidence>
<feature type="transmembrane region" description="Helical" evidence="2">
    <location>
        <begin position="84"/>
        <end position="106"/>
    </location>
</feature>
<gene>
    <name evidence="3" type="ORF">S03H2_24840</name>
</gene>
<evidence type="ECO:0000256" key="1">
    <source>
        <dbReference type="SAM" id="MobiDB-lite"/>
    </source>
</evidence>
<comment type="caution">
    <text evidence="3">The sequence shown here is derived from an EMBL/GenBank/DDBJ whole genome shotgun (WGS) entry which is preliminary data.</text>
</comment>
<dbReference type="AlphaFoldDB" id="X1F984"/>